<feature type="coiled-coil region" evidence="3">
    <location>
        <begin position="324"/>
        <end position="358"/>
    </location>
</feature>
<protein>
    <submittedName>
        <fullName evidence="5">Uncharacterized protein</fullName>
    </submittedName>
</protein>
<organism evidence="5 6">
    <name type="scientific">Helicostylum pulchrum</name>
    <dbReference type="NCBI Taxonomy" id="562976"/>
    <lineage>
        <taxon>Eukaryota</taxon>
        <taxon>Fungi</taxon>
        <taxon>Fungi incertae sedis</taxon>
        <taxon>Mucoromycota</taxon>
        <taxon>Mucoromycotina</taxon>
        <taxon>Mucoromycetes</taxon>
        <taxon>Mucorales</taxon>
        <taxon>Mucorineae</taxon>
        <taxon>Mucoraceae</taxon>
        <taxon>Helicostylum</taxon>
    </lineage>
</organism>
<keyword evidence="2 3" id="KW-0175">Coiled coil</keyword>
<evidence type="ECO:0000313" key="6">
    <source>
        <dbReference type="Proteomes" id="UP001476247"/>
    </source>
</evidence>
<reference evidence="5 6" key="1">
    <citation type="submission" date="2024-04" db="EMBL/GenBank/DDBJ databases">
        <title>genome sequences of Mucor flavus KT1a and Helicostylum pulchrum KT1b strains isolation_sourced from the surface of a dry-aged beef.</title>
        <authorList>
            <person name="Toyotome T."/>
            <person name="Hosono M."/>
            <person name="Torimaru M."/>
            <person name="Fukuda K."/>
            <person name="Mikami N."/>
        </authorList>
    </citation>
    <scope>NUCLEOTIDE SEQUENCE [LARGE SCALE GENOMIC DNA]</scope>
    <source>
        <strain evidence="5 6">KT1b</strain>
    </source>
</reference>
<evidence type="ECO:0000256" key="1">
    <source>
        <dbReference type="ARBA" id="ARBA00009291"/>
    </source>
</evidence>
<keyword evidence="6" id="KW-1185">Reference proteome</keyword>
<feature type="region of interest" description="Disordered" evidence="4">
    <location>
        <begin position="441"/>
        <end position="480"/>
    </location>
</feature>
<name>A0ABP9XKM9_9FUNG</name>
<dbReference type="PANTHER" id="PTHR47057">
    <property type="entry name" value="AFADIN/ALPHA-ACTININ-BINDING"/>
    <property type="match status" value="1"/>
</dbReference>
<comment type="caution">
    <text evidence="5">The sequence shown here is derived from an EMBL/GenBank/DDBJ whole genome shotgun (WGS) entry which is preliminary data.</text>
</comment>
<dbReference type="InterPro" id="IPR021622">
    <property type="entry name" value="Afadin/alpha-actinin-bd"/>
</dbReference>
<proteinExistence type="inferred from homology"/>
<sequence length="480" mass="56351">MESFESSPVFDIRSFDDPTQNHEAEQFCTTDSLEASSNYINILLTSYGYPVPLVFNSTQPEDKCKIVNCLYSLLSDRKNDANEKQEFIYTINELQKKQNELEGQIVQLKRENNTKEQSNVEIRSKYEANEVSFKRHLLQNSRMKEEISKIKNSMQYMKTQYAHETSRHEQELAKTQDRLLKCMNHHYKTRIASLDINTQLAVMAPTAADTDEVILIRKKYDDLLLQVSNRERESRLENEDLRICVVNLYTSVRRLLEEQMAQFDNHEKGTKARDVYDETAKFRLPMQCGGKEAIQMVDSLLARLKEEWNKQILKRPEAYTEQDMQAKEETIHSLENELDELTQEMNDLNQQCHDKLEIYQRFEKGGFFDTLYPNPQSAYISDNEDIVDEDDSYQYQLLKKKVMQDQKRVTRSAIELGQQRAELEAERWAFQEMKREIELQEILKEPPSSTPVRGSSVNFDRPERARKRLKSWLGSAPSSN</sequence>
<comment type="similarity">
    <text evidence="1">Belongs to the ADIP family.</text>
</comment>
<evidence type="ECO:0000313" key="5">
    <source>
        <dbReference type="EMBL" id="GAA5795319.1"/>
    </source>
</evidence>
<accession>A0ABP9XKM9</accession>
<evidence type="ECO:0000256" key="3">
    <source>
        <dbReference type="SAM" id="Coils"/>
    </source>
</evidence>
<dbReference type="EMBL" id="BAABUJ010000004">
    <property type="protein sequence ID" value="GAA5795319.1"/>
    <property type="molecule type" value="Genomic_DNA"/>
</dbReference>
<dbReference type="Pfam" id="PF11559">
    <property type="entry name" value="ADIP"/>
    <property type="match status" value="1"/>
</dbReference>
<evidence type="ECO:0000256" key="2">
    <source>
        <dbReference type="ARBA" id="ARBA00023054"/>
    </source>
</evidence>
<feature type="coiled-coil region" evidence="3">
    <location>
        <begin position="91"/>
        <end position="125"/>
    </location>
</feature>
<dbReference type="Proteomes" id="UP001476247">
    <property type="component" value="Unassembled WGS sequence"/>
</dbReference>
<gene>
    <name evidence="5" type="ORF">HPULCUR_000675</name>
</gene>
<dbReference type="PANTHER" id="PTHR47057:SF1">
    <property type="entry name" value="AFADIN_ALPHA-ACTININ-BINDING PROTEIN"/>
    <property type="match status" value="1"/>
</dbReference>
<evidence type="ECO:0000256" key="4">
    <source>
        <dbReference type="SAM" id="MobiDB-lite"/>
    </source>
</evidence>